<dbReference type="AlphaFoldDB" id="A0A165EKY5"/>
<dbReference type="GO" id="GO:0031146">
    <property type="term" value="P:SCF-dependent proteasomal ubiquitin-dependent protein catabolic process"/>
    <property type="evidence" value="ECO:0007669"/>
    <property type="project" value="TreeGrafter"/>
</dbReference>
<protein>
    <recommendedName>
        <fullName evidence="3">F-box domain-containing protein</fullName>
    </recommendedName>
</protein>
<evidence type="ECO:0000313" key="1">
    <source>
        <dbReference type="EMBL" id="KZT55081.1"/>
    </source>
</evidence>
<keyword evidence="2" id="KW-1185">Reference proteome</keyword>
<dbReference type="PANTHER" id="PTHR13318">
    <property type="entry name" value="PARTNER OF PAIRED, ISOFORM B-RELATED"/>
    <property type="match status" value="1"/>
</dbReference>
<dbReference type="SUPFAM" id="SSF52047">
    <property type="entry name" value="RNI-like"/>
    <property type="match status" value="1"/>
</dbReference>
<accession>A0A165EKY5</accession>
<evidence type="ECO:0000313" key="2">
    <source>
        <dbReference type="Proteomes" id="UP000076842"/>
    </source>
</evidence>
<name>A0A165EKY5_9BASI</name>
<proteinExistence type="predicted"/>
<dbReference type="STRING" id="1353952.A0A165EKY5"/>
<dbReference type="OrthoDB" id="3354475at2759"/>
<dbReference type="Proteomes" id="UP000076842">
    <property type="component" value="Unassembled WGS sequence"/>
</dbReference>
<gene>
    <name evidence="1" type="ORF">CALCODRAFT_361100</name>
</gene>
<organism evidence="1 2">
    <name type="scientific">Calocera cornea HHB12733</name>
    <dbReference type="NCBI Taxonomy" id="1353952"/>
    <lineage>
        <taxon>Eukaryota</taxon>
        <taxon>Fungi</taxon>
        <taxon>Dikarya</taxon>
        <taxon>Basidiomycota</taxon>
        <taxon>Agaricomycotina</taxon>
        <taxon>Dacrymycetes</taxon>
        <taxon>Dacrymycetales</taxon>
        <taxon>Dacrymycetaceae</taxon>
        <taxon>Calocera</taxon>
    </lineage>
</organism>
<reference evidence="1 2" key="1">
    <citation type="journal article" date="2016" name="Mol. Biol. Evol.">
        <title>Comparative Genomics of Early-Diverging Mushroom-Forming Fungi Provides Insights into the Origins of Lignocellulose Decay Capabilities.</title>
        <authorList>
            <person name="Nagy L.G."/>
            <person name="Riley R."/>
            <person name="Tritt A."/>
            <person name="Adam C."/>
            <person name="Daum C."/>
            <person name="Floudas D."/>
            <person name="Sun H."/>
            <person name="Yadav J.S."/>
            <person name="Pangilinan J."/>
            <person name="Larsson K.H."/>
            <person name="Matsuura K."/>
            <person name="Barry K."/>
            <person name="Labutti K."/>
            <person name="Kuo R."/>
            <person name="Ohm R.A."/>
            <person name="Bhattacharya S.S."/>
            <person name="Shirouzu T."/>
            <person name="Yoshinaga Y."/>
            <person name="Martin F.M."/>
            <person name="Grigoriev I.V."/>
            <person name="Hibbett D.S."/>
        </authorList>
    </citation>
    <scope>NUCLEOTIDE SEQUENCE [LARGE SCALE GENOMIC DNA]</scope>
    <source>
        <strain evidence="1 2">HHB12733</strain>
    </source>
</reference>
<evidence type="ECO:0008006" key="3">
    <source>
        <dbReference type="Google" id="ProtNLM"/>
    </source>
</evidence>
<dbReference type="InParanoid" id="A0A165EKY5"/>
<sequence length="615" mass="68908">MACVKSQKGPHRFRETPNDAGQCRVWNFILTLRPRDRLPYNHSQSCVANVFHLQVLRHLLLPLFLSSLPSRFDLHNTADLSLIRRTTMHHLWRVEDVVRYLLRFVEHGADLALGLTCRSLFELAMDDVWFELNTGLERLSPFLKGNEGPDSHHIDEESTSVAEADMLGRLNTYVRRIKRLKLHEYLDNDDLTSFISKVGSIHLRQMFSGLHTLTINASHPPFLLNAIGLGSSQLPELQVYIQIDCEEELAEVPDASKGDTLGAFLEPLLRPDRLDHLRISGAYSEFWTREAKSLEIFTERICQARPELSDLQIGHFAYGPRTVTALSTLSNLKGLTLSVAAGEFITPVELPVLDTLRVRAQHADSFVHFLENLECPLLTTLNLESSPSPSPIQWHNATTRIMANNYPHLKNVIFICSRGVVIEYPFDWFDALLDCHEMAVMTVVNQGATPATITDDNLYKIARNWPQLETFDFGHMNYHGRPSPLSVRATLLGLSELAKHCPRLTRLALRGSLANSDSILSSGRQTCSSPLSELSLFECPPPPGVPEAAASALKACFPYLRSLQVNNGSCNQWGKQKTPLPVIDITRMLGSVFRTVRRGSIGSIANRSARQATGL</sequence>
<dbReference type="GO" id="GO:0019005">
    <property type="term" value="C:SCF ubiquitin ligase complex"/>
    <property type="evidence" value="ECO:0007669"/>
    <property type="project" value="TreeGrafter"/>
</dbReference>
<dbReference type="Gene3D" id="3.80.10.10">
    <property type="entry name" value="Ribonuclease Inhibitor"/>
    <property type="match status" value="1"/>
</dbReference>
<dbReference type="EMBL" id="KV424001">
    <property type="protein sequence ID" value="KZT55081.1"/>
    <property type="molecule type" value="Genomic_DNA"/>
</dbReference>
<dbReference type="InterPro" id="IPR032675">
    <property type="entry name" value="LRR_dom_sf"/>
</dbReference>
<dbReference type="PANTHER" id="PTHR13318:SF190">
    <property type="entry name" value="PARTNER OF PAIRED, ISOFORM B"/>
    <property type="match status" value="1"/>
</dbReference>